<dbReference type="Pfam" id="PF02630">
    <property type="entry name" value="SCO1-SenC"/>
    <property type="match status" value="1"/>
</dbReference>
<dbReference type="SUPFAM" id="SSF52833">
    <property type="entry name" value="Thioredoxin-like"/>
    <property type="match status" value="1"/>
</dbReference>
<accession>A0A1G7IPJ0</accession>
<evidence type="ECO:0000256" key="2">
    <source>
        <dbReference type="ARBA" id="ARBA00023008"/>
    </source>
</evidence>
<dbReference type="EMBL" id="FNBG01000006">
    <property type="protein sequence ID" value="SDF14464.1"/>
    <property type="molecule type" value="Genomic_DNA"/>
</dbReference>
<keyword evidence="2 3" id="KW-0186">Copper</keyword>
<feature type="binding site" evidence="3">
    <location>
        <position position="72"/>
    </location>
    <ligand>
        <name>Cu cation</name>
        <dbReference type="ChEBI" id="CHEBI:23378"/>
    </ligand>
</feature>
<dbReference type="STRING" id="670482.SAMN04488542_10682"/>
<protein>
    <submittedName>
        <fullName evidence="7">Protein SCO1/2</fullName>
    </submittedName>
</protein>
<proteinExistence type="inferred from homology"/>
<keyword evidence="3" id="KW-0479">Metal-binding</keyword>
<feature type="binding site" evidence="3">
    <location>
        <position position="76"/>
    </location>
    <ligand>
        <name>Cu cation</name>
        <dbReference type="ChEBI" id="CHEBI:23378"/>
    </ligand>
</feature>
<feature type="domain" description="Thioredoxin" evidence="6">
    <location>
        <begin position="34"/>
        <end position="198"/>
    </location>
</feature>
<dbReference type="PANTHER" id="PTHR12151:SF25">
    <property type="entry name" value="LINALOOL DEHYDRATASE_ISOMERASE DOMAIN-CONTAINING PROTEIN"/>
    <property type="match status" value="1"/>
</dbReference>
<gene>
    <name evidence="7" type="ORF">SAMN04488542_10682</name>
</gene>
<keyword evidence="5" id="KW-1133">Transmembrane helix</keyword>
<dbReference type="GO" id="GO:0046872">
    <property type="term" value="F:metal ion binding"/>
    <property type="evidence" value="ECO:0007669"/>
    <property type="project" value="UniProtKB-KW"/>
</dbReference>
<dbReference type="InterPro" id="IPR003782">
    <property type="entry name" value="SCO1/SenC"/>
</dbReference>
<feature type="binding site" evidence="3">
    <location>
        <position position="163"/>
    </location>
    <ligand>
        <name>Cu cation</name>
        <dbReference type="ChEBI" id="CHEBI:23378"/>
    </ligand>
</feature>
<sequence length="199" mass="22555">MTLLKKYKWTWILLAICALLAGYLLWDTYSKPKLPVIGPVASFSMENVDGGTVSLEDTNGKVRLFYFFFSNCPDVCPISTFRLSQVQDLLKEKGLFAKDAAIVSISFDPERDTREQIKAFGDKFKADYSGWYFLRGDQQKTIDLAMNSFKILINQDKDGNFVHMDLIGLVDRDGNLREIYRPEVTATEIAQGVADLAKE</sequence>
<evidence type="ECO:0000256" key="1">
    <source>
        <dbReference type="ARBA" id="ARBA00010996"/>
    </source>
</evidence>
<dbReference type="InterPro" id="IPR013766">
    <property type="entry name" value="Thioredoxin_domain"/>
</dbReference>
<reference evidence="7 8" key="1">
    <citation type="submission" date="2016-10" db="EMBL/GenBank/DDBJ databases">
        <authorList>
            <person name="de Groot N.N."/>
        </authorList>
    </citation>
    <scope>NUCLEOTIDE SEQUENCE [LARGE SCALE GENOMIC DNA]</scope>
    <source>
        <strain evidence="7 8">DSM 28129</strain>
    </source>
</reference>
<dbReference type="CDD" id="cd02968">
    <property type="entry name" value="SCO"/>
    <property type="match status" value="1"/>
</dbReference>
<feature type="disulfide bond" description="Redox-active" evidence="4">
    <location>
        <begin position="72"/>
        <end position="76"/>
    </location>
</feature>
<dbReference type="OrthoDB" id="9811998at2"/>
<name>A0A1G7IPJ0_9BACL</name>
<keyword evidence="4" id="KW-1015">Disulfide bond</keyword>
<keyword evidence="8" id="KW-1185">Reference proteome</keyword>
<evidence type="ECO:0000256" key="5">
    <source>
        <dbReference type="SAM" id="Phobius"/>
    </source>
</evidence>
<evidence type="ECO:0000259" key="6">
    <source>
        <dbReference type="PROSITE" id="PS51352"/>
    </source>
</evidence>
<evidence type="ECO:0000256" key="3">
    <source>
        <dbReference type="PIRSR" id="PIRSR603782-1"/>
    </source>
</evidence>
<organism evidence="7 8">
    <name type="scientific">Fontibacillus panacisegetis</name>
    <dbReference type="NCBI Taxonomy" id="670482"/>
    <lineage>
        <taxon>Bacteria</taxon>
        <taxon>Bacillati</taxon>
        <taxon>Bacillota</taxon>
        <taxon>Bacilli</taxon>
        <taxon>Bacillales</taxon>
        <taxon>Paenibacillaceae</taxon>
        <taxon>Fontibacillus</taxon>
    </lineage>
</organism>
<dbReference type="RefSeq" id="WP_091228042.1">
    <property type="nucleotide sequence ID" value="NZ_FNBG01000006.1"/>
</dbReference>
<dbReference type="Proteomes" id="UP000198972">
    <property type="component" value="Unassembled WGS sequence"/>
</dbReference>
<evidence type="ECO:0000313" key="7">
    <source>
        <dbReference type="EMBL" id="SDF14464.1"/>
    </source>
</evidence>
<feature type="transmembrane region" description="Helical" evidence="5">
    <location>
        <begin position="7"/>
        <end position="26"/>
    </location>
</feature>
<evidence type="ECO:0000313" key="8">
    <source>
        <dbReference type="Proteomes" id="UP000198972"/>
    </source>
</evidence>
<keyword evidence="5" id="KW-0472">Membrane</keyword>
<dbReference type="PANTHER" id="PTHR12151">
    <property type="entry name" value="ELECTRON TRANSPORT PROTIN SCO1/SENC FAMILY MEMBER"/>
    <property type="match status" value="1"/>
</dbReference>
<dbReference type="AlphaFoldDB" id="A0A1G7IPJ0"/>
<keyword evidence="5" id="KW-0812">Transmembrane</keyword>
<evidence type="ECO:0000256" key="4">
    <source>
        <dbReference type="PIRSR" id="PIRSR603782-2"/>
    </source>
</evidence>
<comment type="similarity">
    <text evidence="1">Belongs to the SCO1/2 family.</text>
</comment>
<dbReference type="Gene3D" id="3.40.30.10">
    <property type="entry name" value="Glutaredoxin"/>
    <property type="match status" value="1"/>
</dbReference>
<dbReference type="InterPro" id="IPR036249">
    <property type="entry name" value="Thioredoxin-like_sf"/>
</dbReference>
<dbReference type="PROSITE" id="PS51352">
    <property type="entry name" value="THIOREDOXIN_2"/>
    <property type="match status" value="1"/>
</dbReference>